<dbReference type="SMART" id="SM00091">
    <property type="entry name" value="PAS"/>
    <property type="match status" value="2"/>
</dbReference>
<keyword evidence="5" id="KW-1185">Reference proteome</keyword>
<accession>A0ABU6A4U5</accession>
<dbReference type="InterPro" id="IPR000700">
    <property type="entry name" value="PAS-assoc_C"/>
</dbReference>
<dbReference type="InterPro" id="IPR000160">
    <property type="entry name" value="GGDEF_dom"/>
</dbReference>
<reference evidence="4 5" key="1">
    <citation type="submission" date="2023-10" db="EMBL/GenBank/DDBJ databases">
        <title>Saccharopolyspora sp. nov., isolated from mangrove soil.</title>
        <authorList>
            <person name="Lu Y."/>
            <person name="Liu W."/>
        </authorList>
    </citation>
    <scope>NUCLEOTIDE SEQUENCE [LARGE SCALE GENOMIC DNA]</scope>
    <source>
        <strain evidence="4 5">S2-29</strain>
    </source>
</reference>
<dbReference type="InterPro" id="IPR035965">
    <property type="entry name" value="PAS-like_dom_sf"/>
</dbReference>
<evidence type="ECO:0000313" key="4">
    <source>
        <dbReference type="EMBL" id="MEB3366454.1"/>
    </source>
</evidence>
<feature type="domain" description="GGDEF" evidence="3">
    <location>
        <begin position="287"/>
        <end position="424"/>
    </location>
</feature>
<dbReference type="PANTHER" id="PTHR44757">
    <property type="entry name" value="DIGUANYLATE CYCLASE DGCP"/>
    <property type="match status" value="1"/>
</dbReference>
<dbReference type="NCBIfam" id="TIGR00229">
    <property type="entry name" value="sensory_box"/>
    <property type="match status" value="2"/>
</dbReference>
<feature type="domain" description="PAS" evidence="1">
    <location>
        <begin position="17"/>
        <end position="80"/>
    </location>
</feature>
<dbReference type="Pfam" id="PF00989">
    <property type="entry name" value="PAS"/>
    <property type="match status" value="1"/>
</dbReference>
<organism evidence="4 5">
    <name type="scientific">Saccharopolyspora mangrovi</name>
    <dbReference type="NCBI Taxonomy" id="3082379"/>
    <lineage>
        <taxon>Bacteria</taxon>
        <taxon>Bacillati</taxon>
        <taxon>Actinomycetota</taxon>
        <taxon>Actinomycetes</taxon>
        <taxon>Pseudonocardiales</taxon>
        <taxon>Pseudonocardiaceae</taxon>
        <taxon>Saccharopolyspora</taxon>
    </lineage>
</organism>
<dbReference type="SMART" id="SM00086">
    <property type="entry name" value="PAC"/>
    <property type="match status" value="2"/>
</dbReference>
<dbReference type="RefSeq" id="WP_324264030.1">
    <property type="nucleotide sequence ID" value="NZ_JAWLNX010000002.1"/>
</dbReference>
<dbReference type="CDD" id="cd00130">
    <property type="entry name" value="PAS"/>
    <property type="match status" value="2"/>
</dbReference>
<gene>
    <name evidence="4" type="ORF">R4I43_03470</name>
</gene>
<dbReference type="CDD" id="cd01949">
    <property type="entry name" value="GGDEF"/>
    <property type="match status" value="1"/>
</dbReference>
<dbReference type="SMART" id="SM00267">
    <property type="entry name" value="GGDEF"/>
    <property type="match status" value="1"/>
</dbReference>
<dbReference type="InterPro" id="IPR001610">
    <property type="entry name" value="PAC"/>
</dbReference>
<dbReference type="PANTHER" id="PTHR44757:SF2">
    <property type="entry name" value="BIOFILM ARCHITECTURE MAINTENANCE PROTEIN MBAA"/>
    <property type="match status" value="1"/>
</dbReference>
<evidence type="ECO:0000259" key="3">
    <source>
        <dbReference type="PROSITE" id="PS50887"/>
    </source>
</evidence>
<proteinExistence type="predicted"/>
<dbReference type="InterPro" id="IPR000014">
    <property type="entry name" value="PAS"/>
</dbReference>
<protein>
    <submittedName>
        <fullName evidence="4">PAS domain S-box protein</fullName>
    </submittedName>
</protein>
<dbReference type="SUPFAM" id="SSF55073">
    <property type="entry name" value="Nucleotide cyclase"/>
    <property type="match status" value="1"/>
</dbReference>
<dbReference type="InterPro" id="IPR013767">
    <property type="entry name" value="PAS_fold"/>
</dbReference>
<name>A0ABU6A4U5_9PSEU</name>
<evidence type="ECO:0000313" key="5">
    <source>
        <dbReference type="Proteomes" id="UP001327093"/>
    </source>
</evidence>
<dbReference type="PROSITE" id="PS50112">
    <property type="entry name" value="PAS"/>
    <property type="match status" value="2"/>
</dbReference>
<dbReference type="Proteomes" id="UP001327093">
    <property type="component" value="Unassembled WGS sequence"/>
</dbReference>
<dbReference type="Pfam" id="PF13426">
    <property type="entry name" value="PAS_9"/>
    <property type="match status" value="1"/>
</dbReference>
<evidence type="ECO:0000259" key="1">
    <source>
        <dbReference type="PROSITE" id="PS50112"/>
    </source>
</evidence>
<dbReference type="SUPFAM" id="SSF55785">
    <property type="entry name" value="PYP-like sensor domain (PAS domain)"/>
    <property type="match status" value="2"/>
</dbReference>
<dbReference type="InterPro" id="IPR052155">
    <property type="entry name" value="Biofilm_reg_signaling"/>
</dbReference>
<dbReference type="PROSITE" id="PS50887">
    <property type="entry name" value="GGDEF"/>
    <property type="match status" value="1"/>
</dbReference>
<sequence length="424" mass="46345">MATPGSAMPDNVTWQLILEQAAAPVAALDLQARIIYANPAACDLLGYDPAAVLNRPAHDFTHPDDPPVDHDMISSLVTGDAEKLTQERRGIRSDGTALWVLVDFALIRDADGVPQFVLAQYQDITERRTAERRWRHTFANAPIGMAMLDLTGRWLEVNDKLCDMVGYTRDEMLTMRFTDLTYPHDTAGLDLLADLAAGRIDTASTEKRYRHKAGYPIWALIRVNLVRGADDQPAYLVSQYETIGDEEMRDSHIAHMALHDPLTGLANRALLMDRLNHELAALHQHGGVLTVLLADLDGLKPVNDRYGHAAGDNLLTTTADELLNAVQPGDTVARLGGDEFVVVSNKPDINAAKAFRDEVSRCLNTDITVSGHEITLTASIGLAATTNATTPASDLLHAADLDMYTHKATSPRHQHPPEQHSGGN</sequence>
<dbReference type="Pfam" id="PF00990">
    <property type="entry name" value="GGDEF"/>
    <property type="match status" value="1"/>
</dbReference>
<evidence type="ECO:0000259" key="2">
    <source>
        <dbReference type="PROSITE" id="PS50113"/>
    </source>
</evidence>
<dbReference type="Gene3D" id="3.30.70.270">
    <property type="match status" value="1"/>
</dbReference>
<feature type="domain" description="PAC" evidence="2">
    <location>
        <begin position="84"/>
        <end position="136"/>
    </location>
</feature>
<dbReference type="EMBL" id="JAWLNX010000002">
    <property type="protein sequence ID" value="MEB3366454.1"/>
    <property type="molecule type" value="Genomic_DNA"/>
</dbReference>
<dbReference type="InterPro" id="IPR043128">
    <property type="entry name" value="Rev_trsase/Diguanyl_cyclase"/>
</dbReference>
<feature type="domain" description="PAS" evidence="1">
    <location>
        <begin position="130"/>
        <end position="185"/>
    </location>
</feature>
<comment type="caution">
    <text evidence="4">The sequence shown here is derived from an EMBL/GenBank/DDBJ whole genome shotgun (WGS) entry which is preliminary data.</text>
</comment>
<dbReference type="NCBIfam" id="TIGR00254">
    <property type="entry name" value="GGDEF"/>
    <property type="match status" value="1"/>
</dbReference>
<dbReference type="InterPro" id="IPR029787">
    <property type="entry name" value="Nucleotide_cyclase"/>
</dbReference>
<dbReference type="PROSITE" id="PS50113">
    <property type="entry name" value="PAC"/>
    <property type="match status" value="1"/>
</dbReference>
<dbReference type="Gene3D" id="3.30.450.20">
    <property type="entry name" value="PAS domain"/>
    <property type="match status" value="2"/>
</dbReference>